<dbReference type="Proteomes" id="UP000017973">
    <property type="component" value="Unassembled WGS sequence"/>
</dbReference>
<reference evidence="2 3" key="1">
    <citation type="journal article" date="2014" name="Genome Announc.">
        <title>Draft Genome Sequence of Brevibacillus panacihumi Strain W25, a Halotolerant Hydrocarbon-Degrading Bacterium.</title>
        <authorList>
            <person name="Wang X."/>
            <person name="Jin D."/>
            <person name="Zhou L."/>
            <person name="Wu L."/>
            <person name="An W."/>
            <person name="Chen Y."/>
            <person name="Zhao L."/>
        </authorList>
    </citation>
    <scope>NUCLEOTIDE SEQUENCE [LARGE SCALE GENOMIC DNA]</scope>
    <source>
        <strain evidence="2 3">W25</strain>
    </source>
</reference>
<dbReference type="HOGENOM" id="CLU_3213309_0_0_9"/>
<dbReference type="RefSeq" id="WP_023554295.1">
    <property type="nucleotide sequence ID" value="NZ_KI629782.1"/>
</dbReference>
<dbReference type="EMBL" id="AYJU01000001">
    <property type="protein sequence ID" value="EST56736.1"/>
    <property type="molecule type" value="Genomic_DNA"/>
</dbReference>
<sequence length="44" mass="4857">MKEPTATSPTDPKNSESKRDLPEAWQRFLAAIQKEAASLPSSQN</sequence>
<name>V6MDW8_9BACL</name>
<organism evidence="2 3">
    <name type="scientific">Brevibacillus panacihumi W25</name>
    <dbReference type="NCBI Taxonomy" id="1408254"/>
    <lineage>
        <taxon>Bacteria</taxon>
        <taxon>Bacillati</taxon>
        <taxon>Bacillota</taxon>
        <taxon>Bacilli</taxon>
        <taxon>Bacillales</taxon>
        <taxon>Paenibacillaceae</taxon>
        <taxon>Brevibacillus</taxon>
    </lineage>
</organism>
<proteinExistence type="predicted"/>
<feature type="region of interest" description="Disordered" evidence="1">
    <location>
        <begin position="1"/>
        <end position="22"/>
    </location>
</feature>
<keyword evidence="3" id="KW-1185">Reference proteome</keyword>
<accession>V6MDW8</accession>
<dbReference type="PATRIC" id="fig|1408254.3.peg.206"/>
<protein>
    <submittedName>
        <fullName evidence="2">Uncharacterized protein</fullName>
    </submittedName>
</protein>
<comment type="caution">
    <text evidence="2">The sequence shown here is derived from an EMBL/GenBank/DDBJ whole genome shotgun (WGS) entry which is preliminary data.</text>
</comment>
<dbReference type="AlphaFoldDB" id="V6MDW8"/>
<evidence type="ECO:0000256" key="1">
    <source>
        <dbReference type="SAM" id="MobiDB-lite"/>
    </source>
</evidence>
<feature type="compositionally biased region" description="Basic and acidic residues" evidence="1">
    <location>
        <begin position="13"/>
        <end position="22"/>
    </location>
</feature>
<evidence type="ECO:0000313" key="3">
    <source>
        <dbReference type="Proteomes" id="UP000017973"/>
    </source>
</evidence>
<gene>
    <name evidence="2" type="ORF">T458_01000</name>
</gene>
<evidence type="ECO:0000313" key="2">
    <source>
        <dbReference type="EMBL" id="EST56736.1"/>
    </source>
</evidence>
<dbReference type="STRING" id="1408254.T458_01000"/>
<feature type="compositionally biased region" description="Polar residues" evidence="1">
    <location>
        <begin position="1"/>
        <end position="12"/>
    </location>
</feature>